<evidence type="ECO:0000313" key="2">
    <source>
        <dbReference type="EMBL" id="GGU55355.1"/>
    </source>
</evidence>
<evidence type="ECO:0000313" key="3">
    <source>
        <dbReference type="Proteomes" id="UP000649573"/>
    </source>
</evidence>
<feature type="region of interest" description="Disordered" evidence="1">
    <location>
        <begin position="171"/>
        <end position="204"/>
    </location>
</feature>
<organism evidence="2 3">
    <name type="scientific">Lentzea flava</name>
    <dbReference type="NCBI Taxonomy" id="103732"/>
    <lineage>
        <taxon>Bacteria</taxon>
        <taxon>Bacillati</taxon>
        <taxon>Actinomycetota</taxon>
        <taxon>Actinomycetes</taxon>
        <taxon>Pseudonocardiales</taxon>
        <taxon>Pseudonocardiaceae</taxon>
        <taxon>Lentzea</taxon>
    </lineage>
</organism>
<keyword evidence="3" id="KW-1185">Reference proteome</keyword>
<proteinExistence type="predicted"/>
<comment type="caution">
    <text evidence="2">The sequence shown here is derived from an EMBL/GenBank/DDBJ whole genome shotgun (WGS) entry which is preliminary data.</text>
</comment>
<dbReference type="Proteomes" id="UP000649573">
    <property type="component" value="Unassembled WGS sequence"/>
</dbReference>
<dbReference type="EMBL" id="BMRE01000027">
    <property type="protein sequence ID" value="GGU55355.1"/>
    <property type="molecule type" value="Genomic_DNA"/>
</dbReference>
<protein>
    <submittedName>
        <fullName evidence="2">Uncharacterized protein</fullName>
    </submittedName>
</protein>
<gene>
    <name evidence="2" type="ORF">GCM10010178_54740</name>
</gene>
<accession>A0ABQ2UXZ4</accession>
<evidence type="ECO:0000256" key="1">
    <source>
        <dbReference type="SAM" id="MobiDB-lite"/>
    </source>
</evidence>
<feature type="region of interest" description="Disordered" evidence="1">
    <location>
        <begin position="1"/>
        <end position="61"/>
    </location>
</feature>
<reference evidence="3" key="1">
    <citation type="journal article" date="2019" name="Int. J. Syst. Evol. Microbiol.">
        <title>The Global Catalogue of Microorganisms (GCM) 10K type strain sequencing project: providing services to taxonomists for standard genome sequencing and annotation.</title>
        <authorList>
            <consortium name="The Broad Institute Genomics Platform"/>
            <consortium name="The Broad Institute Genome Sequencing Center for Infectious Disease"/>
            <person name="Wu L."/>
            <person name="Ma J."/>
        </authorList>
    </citation>
    <scope>NUCLEOTIDE SEQUENCE [LARGE SCALE GENOMIC DNA]</scope>
    <source>
        <strain evidence="3">JCM 3296</strain>
    </source>
</reference>
<name>A0ABQ2UXZ4_9PSEU</name>
<feature type="compositionally biased region" description="Basic and acidic residues" evidence="1">
    <location>
        <begin position="107"/>
        <end position="126"/>
    </location>
</feature>
<sequence length="223" mass="24444">MPSGAVSERHHGPDVDSLQGSQHVLPGLRPSSIAPNTPIFDVPNGKPVPNKHISKWPPELQPVPLVPKTTVDDDNSTLSNTIRKVKLTELTGVLTVSNPLHTQNLRDTTKNDLTTQKEAEPARSEMGRDAMRWAAMARSAEPAGGPGAKPPAGVWGLGPQKTRFIDERRRCRRHRAREARDKGAPRGPKPGGRFAARRRRRTEGGGVRRVFGWKGLIVYSVYG</sequence>
<feature type="region of interest" description="Disordered" evidence="1">
    <location>
        <begin position="140"/>
        <end position="159"/>
    </location>
</feature>
<feature type="region of interest" description="Disordered" evidence="1">
    <location>
        <begin position="104"/>
        <end position="126"/>
    </location>
</feature>